<dbReference type="WBParaSite" id="ACRNAN_scaffold6740.g24264.t1">
    <property type="protein sequence ID" value="ACRNAN_scaffold6740.g24264.t1"/>
    <property type="gene ID" value="ACRNAN_scaffold6740.g24264"/>
</dbReference>
<proteinExistence type="predicted"/>
<evidence type="ECO:0000256" key="1">
    <source>
        <dbReference type="SAM" id="MobiDB-lite"/>
    </source>
</evidence>
<feature type="region of interest" description="Disordered" evidence="1">
    <location>
        <begin position="1"/>
        <end position="22"/>
    </location>
</feature>
<dbReference type="Pfam" id="PF00646">
    <property type="entry name" value="F-box"/>
    <property type="match status" value="1"/>
</dbReference>
<protein>
    <submittedName>
        <fullName evidence="4">F-box domain-containing protein</fullName>
    </submittedName>
</protein>
<dbReference type="InterPro" id="IPR036047">
    <property type="entry name" value="F-box-like_dom_sf"/>
</dbReference>
<organism evidence="3 4">
    <name type="scientific">Acrobeloides nanus</name>
    <dbReference type="NCBI Taxonomy" id="290746"/>
    <lineage>
        <taxon>Eukaryota</taxon>
        <taxon>Metazoa</taxon>
        <taxon>Ecdysozoa</taxon>
        <taxon>Nematoda</taxon>
        <taxon>Chromadorea</taxon>
        <taxon>Rhabditida</taxon>
        <taxon>Tylenchina</taxon>
        <taxon>Cephalobomorpha</taxon>
        <taxon>Cephaloboidea</taxon>
        <taxon>Cephalobidae</taxon>
        <taxon>Acrobeloides</taxon>
    </lineage>
</organism>
<dbReference type="SUPFAM" id="SSF81383">
    <property type="entry name" value="F-box domain"/>
    <property type="match status" value="1"/>
</dbReference>
<dbReference type="Proteomes" id="UP000887540">
    <property type="component" value="Unplaced"/>
</dbReference>
<keyword evidence="3" id="KW-1185">Reference proteome</keyword>
<accession>A0A914EAT7</accession>
<feature type="domain" description="F-box" evidence="2">
    <location>
        <begin position="20"/>
        <end position="72"/>
    </location>
</feature>
<evidence type="ECO:0000259" key="2">
    <source>
        <dbReference type="PROSITE" id="PS50181"/>
    </source>
</evidence>
<evidence type="ECO:0000313" key="4">
    <source>
        <dbReference type="WBParaSite" id="ACRNAN_scaffold6740.g24264.t1"/>
    </source>
</evidence>
<dbReference type="AlphaFoldDB" id="A0A914EAT7"/>
<dbReference type="InterPro" id="IPR001810">
    <property type="entry name" value="F-box_dom"/>
</dbReference>
<name>A0A914EAT7_9BILA</name>
<sequence length="330" mass="38555">MLSTRRKSNTRQMKNLGEPSMSSEHIPTELLYNIFLMLNREEIEKCQLVTSRWKDLIDTNSPILPLYLFHEMCITREIFMIRERGGQAMKLSHGDRLDLQIIRSLKNVVFERYIWSEWTRSSVAEEMTKKLAKESGGSIKTIEFYGNGLYDEYQQVLENYVQASKVHLKLMRTELKQLFTKNNFAQLSTPPSRICIDCRDPLNAKVLLDFMKSGNDASRFTLILGTPRTDLVHFYGNLVQLFKESGNPEKFSRHIQLVGRDHGLFYSTSRTIFDNGIVTCTRKDEENRVVYQIDRKDGWVLIVAFQKDITESEDEDLIMNYKIELIVLKK</sequence>
<evidence type="ECO:0000313" key="3">
    <source>
        <dbReference type="Proteomes" id="UP000887540"/>
    </source>
</evidence>
<reference evidence="4" key="1">
    <citation type="submission" date="2022-11" db="UniProtKB">
        <authorList>
            <consortium name="WormBaseParasite"/>
        </authorList>
    </citation>
    <scope>IDENTIFICATION</scope>
</reference>
<dbReference type="PROSITE" id="PS50181">
    <property type="entry name" value="FBOX"/>
    <property type="match status" value="1"/>
</dbReference>
<dbReference type="Gene3D" id="1.20.1280.50">
    <property type="match status" value="1"/>
</dbReference>